<evidence type="ECO:0000256" key="13">
    <source>
        <dbReference type="SAM" id="MobiDB-lite"/>
    </source>
</evidence>
<dbReference type="RefSeq" id="WP_107583161.1">
    <property type="nucleotide sequence ID" value="NZ_PZJJ01000001.1"/>
</dbReference>
<feature type="compositionally biased region" description="Acidic residues" evidence="13">
    <location>
        <begin position="8"/>
        <end position="35"/>
    </location>
</feature>
<evidence type="ECO:0000256" key="7">
    <source>
        <dbReference type="ARBA" id="ARBA00053401"/>
    </source>
</evidence>
<dbReference type="InterPro" id="IPR009012">
    <property type="entry name" value="GrpE_head"/>
</dbReference>
<organism evidence="14 15">
    <name type="scientific">Alkalicoccus saliphilus</name>
    <dbReference type="NCBI Taxonomy" id="200989"/>
    <lineage>
        <taxon>Bacteria</taxon>
        <taxon>Bacillati</taxon>
        <taxon>Bacillota</taxon>
        <taxon>Bacilli</taxon>
        <taxon>Bacillales</taxon>
        <taxon>Bacillaceae</taxon>
        <taxon>Alkalicoccus</taxon>
    </lineage>
</organism>
<evidence type="ECO:0000256" key="1">
    <source>
        <dbReference type="ARBA" id="ARBA00004496"/>
    </source>
</evidence>
<dbReference type="InterPro" id="IPR013805">
    <property type="entry name" value="GrpE_CC"/>
</dbReference>
<protein>
    <recommendedName>
        <fullName evidence="8 10">Protein GrpE</fullName>
    </recommendedName>
    <alternativeName>
        <fullName evidence="9 10">HSP-70 cofactor</fullName>
    </alternativeName>
</protein>
<dbReference type="PANTHER" id="PTHR21237:SF23">
    <property type="entry name" value="GRPE PROTEIN HOMOLOG, MITOCHONDRIAL"/>
    <property type="match status" value="1"/>
</dbReference>
<comment type="subunit">
    <text evidence="3 10">Homodimer.</text>
</comment>
<evidence type="ECO:0000256" key="10">
    <source>
        <dbReference type="HAMAP-Rule" id="MF_01151"/>
    </source>
</evidence>
<dbReference type="Proteomes" id="UP000240509">
    <property type="component" value="Unassembled WGS sequence"/>
</dbReference>
<evidence type="ECO:0000313" key="15">
    <source>
        <dbReference type="Proteomes" id="UP000240509"/>
    </source>
</evidence>
<comment type="subcellular location">
    <subcellularLocation>
        <location evidence="1 10">Cytoplasm</location>
    </subcellularLocation>
</comment>
<dbReference type="OrthoDB" id="9812586at2"/>
<dbReference type="GO" id="GO:0051087">
    <property type="term" value="F:protein-folding chaperone binding"/>
    <property type="evidence" value="ECO:0007669"/>
    <property type="project" value="InterPro"/>
</dbReference>
<keyword evidence="15" id="KW-1185">Reference proteome</keyword>
<dbReference type="AlphaFoldDB" id="A0A2T4UB02"/>
<evidence type="ECO:0000256" key="2">
    <source>
        <dbReference type="ARBA" id="ARBA00009054"/>
    </source>
</evidence>
<keyword evidence="4 10" id="KW-0963">Cytoplasm</keyword>
<dbReference type="GO" id="GO:0000774">
    <property type="term" value="F:adenyl-nucleotide exchange factor activity"/>
    <property type="evidence" value="ECO:0007669"/>
    <property type="project" value="InterPro"/>
</dbReference>
<evidence type="ECO:0000256" key="8">
    <source>
        <dbReference type="ARBA" id="ARBA00072274"/>
    </source>
</evidence>
<name>A0A2T4UB02_9BACI</name>
<reference evidence="14 15" key="1">
    <citation type="submission" date="2018-03" db="EMBL/GenBank/DDBJ databases">
        <title>Alkalicoccus saliphilus sp. nov., isolated from a mineral pool.</title>
        <authorList>
            <person name="Zhao B."/>
        </authorList>
    </citation>
    <scope>NUCLEOTIDE SEQUENCE [LARGE SCALE GENOMIC DNA]</scope>
    <source>
        <strain evidence="14 15">6AG</strain>
    </source>
</reference>
<evidence type="ECO:0000256" key="11">
    <source>
        <dbReference type="RuleBase" id="RU000639"/>
    </source>
</evidence>
<comment type="similarity">
    <text evidence="2 10 12">Belongs to the GrpE family.</text>
</comment>
<evidence type="ECO:0000256" key="6">
    <source>
        <dbReference type="ARBA" id="ARBA00023186"/>
    </source>
</evidence>
<dbReference type="InterPro" id="IPR000740">
    <property type="entry name" value="GrpE"/>
</dbReference>
<dbReference type="FunFam" id="2.30.22.10:FF:000001">
    <property type="entry name" value="Protein GrpE"/>
    <property type="match status" value="1"/>
</dbReference>
<dbReference type="Gene3D" id="3.90.20.20">
    <property type="match status" value="1"/>
</dbReference>
<dbReference type="SUPFAM" id="SSF51064">
    <property type="entry name" value="Head domain of nucleotide exchange factor GrpE"/>
    <property type="match status" value="1"/>
</dbReference>
<comment type="caution">
    <text evidence="14">The sequence shown here is derived from an EMBL/GenBank/DDBJ whole genome shotgun (WGS) entry which is preliminary data.</text>
</comment>
<proteinExistence type="inferred from homology"/>
<evidence type="ECO:0000256" key="4">
    <source>
        <dbReference type="ARBA" id="ARBA00022490"/>
    </source>
</evidence>
<evidence type="ECO:0000256" key="9">
    <source>
        <dbReference type="ARBA" id="ARBA00076414"/>
    </source>
</evidence>
<evidence type="ECO:0000313" key="14">
    <source>
        <dbReference type="EMBL" id="PTL40559.1"/>
    </source>
</evidence>
<dbReference type="PROSITE" id="PS01071">
    <property type="entry name" value="GRPE"/>
    <property type="match status" value="1"/>
</dbReference>
<dbReference type="EMBL" id="PZJJ01000001">
    <property type="protein sequence ID" value="PTL40559.1"/>
    <property type="molecule type" value="Genomic_DNA"/>
</dbReference>
<dbReference type="PRINTS" id="PR00773">
    <property type="entry name" value="GRPEPROTEIN"/>
</dbReference>
<dbReference type="GO" id="GO:0006457">
    <property type="term" value="P:protein folding"/>
    <property type="evidence" value="ECO:0007669"/>
    <property type="project" value="InterPro"/>
</dbReference>
<evidence type="ECO:0000256" key="5">
    <source>
        <dbReference type="ARBA" id="ARBA00023016"/>
    </source>
</evidence>
<dbReference type="GO" id="GO:0042803">
    <property type="term" value="F:protein homodimerization activity"/>
    <property type="evidence" value="ECO:0007669"/>
    <property type="project" value="InterPro"/>
</dbReference>
<dbReference type="HAMAP" id="MF_01151">
    <property type="entry name" value="GrpE"/>
    <property type="match status" value="1"/>
</dbReference>
<gene>
    <name evidence="10" type="primary">grpE</name>
    <name evidence="14" type="ORF">C6Y45_01235</name>
</gene>
<accession>A0A2T4UB02</accession>
<keyword evidence="5 10" id="KW-0346">Stress response</keyword>
<sequence length="181" mass="20966">MSKKEQEELHEEEVQQEEADESVQTDESAAEEDDAVGQLEKQLEQKEDRLLRLQAEYDNFRRRTKQEKESAAKYRSEKLAENLLPAMDNFDRALMTEVESEEAKSLLQGMKMIYNQLNEALNTEEITVMETVGETFDPTKHEAVMQVESEEFDSNVVVEELQKGYMLKDKVLRPAMVKVNA</sequence>
<dbReference type="CDD" id="cd00446">
    <property type="entry name" value="GrpE"/>
    <property type="match status" value="1"/>
</dbReference>
<dbReference type="Gene3D" id="2.30.22.10">
    <property type="entry name" value="Head domain of nucleotide exchange factor GrpE"/>
    <property type="match status" value="1"/>
</dbReference>
<keyword evidence="6 10" id="KW-0143">Chaperone</keyword>
<comment type="function">
    <text evidence="7 10 11">Participates actively in the response to hyperosmotic and heat shock by preventing the aggregation of stress-denatured proteins, in association with DnaK and GrpE. It is the nucleotide exchange factor for DnaK and may function as a thermosensor. Unfolded proteins bind initially to DnaJ; upon interaction with the DnaJ-bound protein, DnaK hydrolyzes its bound ATP, resulting in the formation of a stable complex. GrpE releases ADP from DnaK; ATP binding to DnaK triggers the release of the substrate protein, thus completing the reaction cycle. Several rounds of ATP-dependent interactions between DnaJ, DnaK and GrpE are required for fully efficient folding.</text>
</comment>
<evidence type="ECO:0000256" key="12">
    <source>
        <dbReference type="RuleBase" id="RU004478"/>
    </source>
</evidence>
<dbReference type="NCBIfam" id="NF010738">
    <property type="entry name" value="PRK14140.1"/>
    <property type="match status" value="1"/>
</dbReference>
<evidence type="ECO:0000256" key="3">
    <source>
        <dbReference type="ARBA" id="ARBA00011738"/>
    </source>
</evidence>
<dbReference type="SUPFAM" id="SSF58014">
    <property type="entry name" value="Coiled-coil domain of nucleotide exchange factor GrpE"/>
    <property type="match status" value="1"/>
</dbReference>
<dbReference type="GO" id="GO:0005737">
    <property type="term" value="C:cytoplasm"/>
    <property type="evidence" value="ECO:0007669"/>
    <property type="project" value="UniProtKB-SubCell"/>
</dbReference>
<dbReference type="Pfam" id="PF01025">
    <property type="entry name" value="GrpE"/>
    <property type="match status" value="1"/>
</dbReference>
<dbReference type="GO" id="GO:0051082">
    <property type="term" value="F:unfolded protein binding"/>
    <property type="evidence" value="ECO:0007669"/>
    <property type="project" value="TreeGrafter"/>
</dbReference>
<feature type="region of interest" description="Disordered" evidence="13">
    <location>
        <begin position="1"/>
        <end position="43"/>
    </location>
</feature>
<dbReference type="PANTHER" id="PTHR21237">
    <property type="entry name" value="GRPE PROTEIN"/>
    <property type="match status" value="1"/>
</dbReference>